<organism evidence="1 2">
    <name type="scientific">Aeribacillus pallidus</name>
    <dbReference type="NCBI Taxonomy" id="33936"/>
    <lineage>
        <taxon>Bacteria</taxon>
        <taxon>Bacillati</taxon>
        <taxon>Bacillota</taxon>
        <taxon>Bacilli</taxon>
        <taxon>Bacillales</taxon>
        <taxon>Bacillaceae</taxon>
        <taxon>Aeribacillus</taxon>
    </lineage>
</organism>
<dbReference type="EMBL" id="LWBR01000014">
    <property type="protein sequence ID" value="KZN96838.1"/>
    <property type="molecule type" value="Genomic_DNA"/>
</dbReference>
<evidence type="ECO:0000313" key="2">
    <source>
        <dbReference type="Proteomes" id="UP000076476"/>
    </source>
</evidence>
<dbReference type="AlphaFoldDB" id="A0A165Y8L2"/>
<reference evidence="1 2" key="1">
    <citation type="submission" date="2016-04" db="EMBL/GenBank/DDBJ databases">
        <title>Draft genome sequence of Aeribacillus pallidus 8m3 from petroleum reservoir.</title>
        <authorList>
            <person name="Poltaraus A.B."/>
            <person name="Nazina T.N."/>
            <person name="Tourova T.P."/>
            <person name="Malakho S.M."/>
            <person name="Korshunova A.V."/>
            <person name="Sokolova D.S."/>
        </authorList>
    </citation>
    <scope>NUCLEOTIDE SEQUENCE [LARGE SCALE GENOMIC DNA]</scope>
    <source>
        <strain evidence="1 2">8m3</strain>
    </source>
</reference>
<name>A0A165Y8L2_9BACI</name>
<comment type="caution">
    <text evidence="1">The sequence shown here is derived from an EMBL/GenBank/DDBJ whole genome shotgun (WGS) entry which is preliminary data.</text>
</comment>
<evidence type="ECO:0000313" key="1">
    <source>
        <dbReference type="EMBL" id="KZN96838.1"/>
    </source>
</evidence>
<sequence>MKKDVLLKLMIKGFLRNLDDREEFYGEYLCVKFLASHLNSIIPIFHQKDVRTGTPVSPEKNPRI</sequence>
<keyword evidence="2" id="KW-1185">Reference proteome</keyword>
<protein>
    <submittedName>
        <fullName evidence="1">Uncharacterized protein</fullName>
    </submittedName>
</protein>
<dbReference type="Proteomes" id="UP000076476">
    <property type="component" value="Unassembled WGS sequence"/>
</dbReference>
<accession>A0A165Y8L2</accession>
<proteinExistence type="predicted"/>
<gene>
    <name evidence="1" type="ORF">AZI98_06880</name>
</gene>